<reference evidence="3" key="1">
    <citation type="journal article" date="2023" name="Mol. Phylogenet. Evol.">
        <title>Genome-scale phylogeny and comparative genomics of the fungal order Sordariales.</title>
        <authorList>
            <person name="Hensen N."/>
            <person name="Bonometti L."/>
            <person name="Westerberg I."/>
            <person name="Brannstrom I.O."/>
            <person name="Guillou S."/>
            <person name="Cros-Aarteil S."/>
            <person name="Calhoun S."/>
            <person name="Haridas S."/>
            <person name="Kuo A."/>
            <person name="Mondo S."/>
            <person name="Pangilinan J."/>
            <person name="Riley R."/>
            <person name="LaButti K."/>
            <person name="Andreopoulos B."/>
            <person name="Lipzen A."/>
            <person name="Chen C."/>
            <person name="Yan M."/>
            <person name="Daum C."/>
            <person name="Ng V."/>
            <person name="Clum A."/>
            <person name="Steindorff A."/>
            <person name="Ohm R.A."/>
            <person name="Martin F."/>
            <person name="Silar P."/>
            <person name="Natvig D.O."/>
            <person name="Lalanne C."/>
            <person name="Gautier V."/>
            <person name="Ament-Velasquez S.L."/>
            <person name="Kruys A."/>
            <person name="Hutchinson M.I."/>
            <person name="Powell A.J."/>
            <person name="Barry K."/>
            <person name="Miller A.N."/>
            <person name="Grigoriev I.V."/>
            <person name="Debuchy R."/>
            <person name="Gladieux P."/>
            <person name="Hiltunen Thoren M."/>
            <person name="Johannesson H."/>
        </authorList>
    </citation>
    <scope>NUCLEOTIDE SEQUENCE [LARGE SCALE GENOMIC DNA]</scope>
    <source>
        <strain evidence="3">CBS 340.73</strain>
    </source>
</reference>
<keyword evidence="1" id="KW-0732">Signal</keyword>
<organism evidence="2 3">
    <name type="scientific">Diplogelasinospora grovesii</name>
    <dbReference type="NCBI Taxonomy" id="303347"/>
    <lineage>
        <taxon>Eukaryota</taxon>
        <taxon>Fungi</taxon>
        <taxon>Dikarya</taxon>
        <taxon>Ascomycota</taxon>
        <taxon>Pezizomycotina</taxon>
        <taxon>Sordariomycetes</taxon>
        <taxon>Sordariomycetidae</taxon>
        <taxon>Sordariales</taxon>
        <taxon>Diplogelasinosporaceae</taxon>
        <taxon>Diplogelasinospora</taxon>
    </lineage>
</organism>
<proteinExistence type="predicted"/>
<evidence type="ECO:0000256" key="1">
    <source>
        <dbReference type="SAM" id="SignalP"/>
    </source>
</evidence>
<protein>
    <submittedName>
        <fullName evidence="2">Uncharacterized protein</fullName>
    </submittedName>
</protein>
<dbReference type="Gene3D" id="2.40.160.20">
    <property type="match status" value="1"/>
</dbReference>
<dbReference type="EMBL" id="MU853759">
    <property type="protein sequence ID" value="KAK3944405.1"/>
    <property type="molecule type" value="Genomic_DNA"/>
</dbReference>
<feature type="signal peptide" evidence="1">
    <location>
        <begin position="1"/>
        <end position="19"/>
    </location>
</feature>
<comment type="caution">
    <text evidence="2">The sequence shown here is derived from an EMBL/GenBank/DDBJ whole genome shotgun (WGS) entry which is preliminary data.</text>
</comment>
<name>A0AAN6S8I1_9PEZI</name>
<accession>A0AAN6S8I1</accession>
<dbReference type="AlphaFoldDB" id="A0AAN6S8I1"/>
<dbReference type="PANTHER" id="PTHR37315">
    <property type="entry name" value="UPF0311 PROTEIN BLR7842"/>
    <property type="match status" value="1"/>
</dbReference>
<dbReference type="Proteomes" id="UP001303473">
    <property type="component" value="Unassembled WGS sequence"/>
</dbReference>
<sequence length="173" mass="18533">MRFTTFLQTCFVMIGLVTAASPTPPGLTYLYTVNITAGQAAVVGTGPRGNRIVVPIAGGTFAGPKLKGTVLPIGADWELLDSNGNITADVRQTFHTDDGANIQVFETGTSQPDGTAHVRLTYETGSSKYYWMNSIVAIGIIRVLDSSHITIDTWQPIYRLKKGQGEGRIGLST</sequence>
<dbReference type="PANTHER" id="PTHR37315:SF1">
    <property type="entry name" value="UPF0311 PROTEIN BLR7842"/>
    <property type="match status" value="1"/>
</dbReference>
<gene>
    <name evidence="2" type="ORF">QBC46DRAFT_440634</name>
</gene>
<dbReference type="Pfam" id="PF11578">
    <property type="entry name" value="DUF3237"/>
    <property type="match status" value="1"/>
</dbReference>
<keyword evidence="3" id="KW-1185">Reference proteome</keyword>
<evidence type="ECO:0000313" key="3">
    <source>
        <dbReference type="Proteomes" id="UP001303473"/>
    </source>
</evidence>
<dbReference type="InterPro" id="IPR020915">
    <property type="entry name" value="UPF0311"/>
</dbReference>
<feature type="chain" id="PRO_5043020674" evidence="1">
    <location>
        <begin position="20"/>
        <end position="173"/>
    </location>
</feature>
<evidence type="ECO:0000313" key="2">
    <source>
        <dbReference type="EMBL" id="KAK3944405.1"/>
    </source>
</evidence>